<protein>
    <submittedName>
        <fullName evidence="3">Pimeloyl-ACP methyl ester carboxylesterase</fullName>
    </submittedName>
</protein>
<dbReference type="AlphaFoldDB" id="A0A1H2BUL8"/>
<dbReference type="SUPFAM" id="SSF53474">
    <property type="entry name" value="alpha/beta-Hydrolases"/>
    <property type="match status" value="1"/>
</dbReference>
<dbReference type="GO" id="GO:0004301">
    <property type="term" value="F:epoxide hydrolase activity"/>
    <property type="evidence" value="ECO:0007669"/>
    <property type="project" value="TreeGrafter"/>
</dbReference>
<feature type="signal peptide" evidence="1">
    <location>
        <begin position="1"/>
        <end position="23"/>
    </location>
</feature>
<dbReference type="InterPro" id="IPR051340">
    <property type="entry name" value="Haloalkane_dehalogenase"/>
</dbReference>
<dbReference type="EMBL" id="LT629762">
    <property type="protein sequence ID" value="SDT61908.1"/>
    <property type="molecule type" value="Genomic_DNA"/>
</dbReference>
<reference evidence="4" key="1">
    <citation type="submission" date="2016-10" db="EMBL/GenBank/DDBJ databases">
        <authorList>
            <person name="Varghese N."/>
            <person name="Submissions S."/>
        </authorList>
    </citation>
    <scope>NUCLEOTIDE SEQUENCE [LARGE SCALE GENOMIC DNA]</scope>
    <source>
        <strain evidence="4">LMG 26867</strain>
    </source>
</reference>
<dbReference type="Proteomes" id="UP000198481">
    <property type="component" value="Chromosome I"/>
</dbReference>
<dbReference type="PRINTS" id="PR00111">
    <property type="entry name" value="ABHYDROLASE"/>
</dbReference>
<dbReference type="Gene3D" id="3.40.50.1820">
    <property type="entry name" value="alpha/beta hydrolase"/>
    <property type="match status" value="1"/>
</dbReference>
<dbReference type="RefSeq" id="WP_197675575.1">
    <property type="nucleotide sequence ID" value="NZ_LT629762.1"/>
</dbReference>
<dbReference type="STRING" id="1148509.SAMN05216222_5500"/>
<accession>A0A1H2BUL8</accession>
<dbReference type="Pfam" id="PF00561">
    <property type="entry name" value="Abhydrolase_1"/>
    <property type="match status" value="1"/>
</dbReference>
<organism evidence="3 4">
    <name type="scientific">Pseudomonas prosekii</name>
    <dbReference type="NCBI Taxonomy" id="1148509"/>
    <lineage>
        <taxon>Bacteria</taxon>
        <taxon>Pseudomonadati</taxon>
        <taxon>Pseudomonadota</taxon>
        <taxon>Gammaproteobacteria</taxon>
        <taxon>Pseudomonadales</taxon>
        <taxon>Pseudomonadaceae</taxon>
        <taxon>Pseudomonas</taxon>
    </lineage>
</organism>
<proteinExistence type="predicted"/>
<dbReference type="InterPro" id="IPR000073">
    <property type="entry name" value="AB_hydrolase_1"/>
</dbReference>
<evidence type="ECO:0000259" key="2">
    <source>
        <dbReference type="Pfam" id="PF00561"/>
    </source>
</evidence>
<feature type="chain" id="PRO_5009270441" evidence="1">
    <location>
        <begin position="24"/>
        <end position="310"/>
    </location>
</feature>
<gene>
    <name evidence="3" type="ORF">SAMN05216222_5500</name>
</gene>
<feature type="domain" description="AB hydrolase-1" evidence="2">
    <location>
        <begin position="51"/>
        <end position="293"/>
    </location>
</feature>
<keyword evidence="1" id="KW-0732">Signal</keyword>
<evidence type="ECO:0000313" key="3">
    <source>
        <dbReference type="EMBL" id="SDT61908.1"/>
    </source>
</evidence>
<evidence type="ECO:0000256" key="1">
    <source>
        <dbReference type="SAM" id="SignalP"/>
    </source>
</evidence>
<evidence type="ECO:0000313" key="4">
    <source>
        <dbReference type="Proteomes" id="UP000198481"/>
    </source>
</evidence>
<dbReference type="InterPro" id="IPR029058">
    <property type="entry name" value="AB_hydrolase_fold"/>
</dbReference>
<sequence>MPLLKYLSFLVLTMLLGFGHAQAETPKMQYRQVTVDGVNIAYREIGDPSAPSVLLLHGVPSSSRMYDDLMKQLGNRFHLIAPDYPGFGNSDAPPPDKFVYTFDHLAKVMEHFTDAVGLKRYSLFMQDYGAPVGMRLAIARPEAVTSMVFQNGNVYAEGLGKMWDSRKAYWADRNAYEAKFQAAHLSLDVTRQRHVGSDPDVTAYNPDLWQDEVAFLNRPGEGAIQMALIYDYRTNIDAYPAWQQWLREHQLPTLVIWGKHDLAFTVAGAEAFRRDLPNAEIAILDGGHFVMDTRLEDVANLTRKFLIKQK</sequence>
<dbReference type="PANTHER" id="PTHR42977">
    <property type="entry name" value="HYDROLASE-RELATED"/>
    <property type="match status" value="1"/>
</dbReference>
<dbReference type="PANTHER" id="PTHR42977:SF1">
    <property type="entry name" value="BLR6576 PROTEIN"/>
    <property type="match status" value="1"/>
</dbReference>
<name>A0A1H2BUL8_9PSED</name>